<dbReference type="PANTHER" id="PTHR13932">
    <property type="entry name" value="COPROPORPHYRINIGEN III OXIDASE"/>
    <property type="match status" value="1"/>
</dbReference>
<evidence type="ECO:0000256" key="8">
    <source>
        <dbReference type="ARBA" id="ARBA00023014"/>
    </source>
</evidence>
<dbReference type="SFLD" id="SFLDF00288">
    <property type="entry name" value="HemN-like__clustered_with_nucl"/>
    <property type="match status" value="1"/>
</dbReference>
<dbReference type="SFLD" id="SFLDF00562">
    <property type="entry name" value="HemN-like__clustered_with_heat"/>
    <property type="match status" value="1"/>
</dbReference>
<evidence type="ECO:0000256" key="1">
    <source>
        <dbReference type="ARBA" id="ARBA00001966"/>
    </source>
</evidence>
<evidence type="ECO:0000313" key="13">
    <source>
        <dbReference type="EMBL" id="CAG35445.1"/>
    </source>
</evidence>
<evidence type="ECO:0000256" key="10">
    <source>
        <dbReference type="RuleBase" id="RU364116"/>
    </source>
</evidence>
<dbReference type="SFLD" id="SFLDS00029">
    <property type="entry name" value="Radical_SAM"/>
    <property type="match status" value="1"/>
</dbReference>
<dbReference type="GO" id="GO:0046872">
    <property type="term" value="F:metal ion binding"/>
    <property type="evidence" value="ECO:0007669"/>
    <property type="project" value="UniProtKB-UniRule"/>
</dbReference>
<keyword evidence="7 10" id="KW-0408">Iron</keyword>
<dbReference type="Pfam" id="PF04055">
    <property type="entry name" value="Radical_SAM"/>
    <property type="match status" value="1"/>
</dbReference>
<evidence type="ECO:0000256" key="11">
    <source>
        <dbReference type="SAM" id="Phobius"/>
    </source>
</evidence>
<keyword evidence="8 10" id="KW-0411">Iron-sulfur</keyword>
<keyword evidence="14" id="KW-1185">Reference proteome</keyword>
<dbReference type="CDD" id="cd01335">
    <property type="entry name" value="Radical_SAM"/>
    <property type="match status" value="1"/>
</dbReference>
<dbReference type="GO" id="GO:0051539">
    <property type="term" value="F:4 iron, 4 sulfur cluster binding"/>
    <property type="evidence" value="ECO:0007669"/>
    <property type="project" value="UniProtKB-UniRule"/>
</dbReference>
<dbReference type="SUPFAM" id="SSF102114">
    <property type="entry name" value="Radical SAM enzymes"/>
    <property type="match status" value="1"/>
</dbReference>
<evidence type="ECO:0000256" key="6">
    <source>
        <dbReference type="ARBA" id="ARBA00022723"/>
    </source>
</evidence>
<dbReference type="InterPro" id="IPR004559">
    <property type="entry name" value="HemW-like"/>
</dbReference>
<dbReference type="InterPro" id="IPR010723">
    <property type="entry name" value="HemN_C"/>
</dbReference>
<keyword evidence="10" id="KW-0004">4Fe-4S</keyword>
<keyword evidence="11" id="KW-0812">Transmembrane</keyword>
<dbReference type="SFLD" id="SFLDG01065">
    <property type="entry name" value="anaerobic_coproporphyrinogen-I"/>
    <property type="match status" value="1"/>
</dbReference>
<dbReference type="InterPro" id="IPR034505">
    <property type="entry name" value="Coproporphyrinogen-III_oxidase"/>
</dbReference>
<name>Q6AQC8_DESPS</name>
<evidence type="ECO:0000256" key="5">
    <source>
        <dbReference type="ARBA" id="ARBA00022691"/>
    </source>
</evidence>
<dbReference type="KEGG" id="dps:DP0716"/>
<reference evidence="14" key="1">
    <citation type="journal article" date="2004" name="Environ. Microbiol.">
        <title>The genome of Desulfotalea psychrophila, a sulfate-reducing bacterium from permanently cold Arctic sediments.</title>
        <authorList>
            <person name="Rabus R."/>
            <person name="Ruepp A."/>
            <person name="Frickey T."/>
            <person name="Rattei T."/>
            <person name="Fartmann B."/>
            <person name="Stark M."/>
            <person name="Bauer M."/>
            <person name="Zibat A."/>
            <person name="Lombardot T."/>
            <person name="Becker I."/>
            <person name="Amann J."/>
            <person name="Gellner K."/>
            <person name="Teeling H."/>
            <person name="Leuschner W.D."/>
            <person name="Gloeckner F.-O."/>
            <person name="Lupas A.N."/>
            <person name="Amann R."/>
            <person name="Klenk H.-P."/>
        </authorList>
    </citation>
    <scope>NUCLEOTIDE SEQUENCE [LARGE SCALE GENOMIC DNA]</scope>
    <source>
        <strain evidence="14">DSM 12343 / LSv54</strain>
    </source>
</reference>
<keyword evidence="5 10" id="KW-0949">S-adenosyl-L-methionine</keyword>
<dbReference type="PANTHER" id="PTHR13932:SF5">
    <property type="entry name" value="RADICAL S-ADENOSYL METHIONINE DOMAIN-CONTAINING PROTEIN 1, MITOCHONDRIAL"/>
    <property type="match status" value="1"/>
</dbReference>
<dbReference type="SFLD" id="SFLDG01082">
    <property type="entry name" value="B12-binding_domain_containing"/>
    <property type="match status" value="1"/>
</dbReference>
<accession>Q6AQC8</accession>
<dbReference type="GO" id="GO:0005737">
    <property type="term" value="C:cytoplasm"/>
    <property type="evidence" value="ECO:0007669"/>
    <property type="project" value="UniProtKB-SubCell"/>
</dbReference>
<organism evidence="13 14">
    <name type="scientific">Desulfotalea psychrophila (strain LSv54 / DSM 12343)</name>
    <dbReference type="NCBI Taxonomy" id="177439"/>
    <lineage>
        <taxon>Bacteria</taxon>
        <taxon>Pseudomonadati</taxon>
        <taxon>Thermodesulfobacteriota</taxon>
        <taxon>Desulfobulbia</taxon>
        <taxon>Desulfobulbales</taxon>
        <taxon>Desulfocapsaceae</taxon>
        <taxon>Desulfotalea</taxon>
    </lineage>
</organism>
<dbReference type="Proteomes" id="UP000000602">
    <property type="component" value="Chromosome"/>
</dbReference>
<evidence type="ECO:0000256" key="9">
    <source>
        <dbReference type="ARBA" id="ARBA00023186"/>
    </source>
</evidence>
<keyword evidence="10" id="KW-0963">Cytoplasm</keyword>
<keyword evidence="9 10" id="KW-0143">Chaperone</keyword>
<dbReference type="STRING" id="177439.DP0716"/>
<comment type="similarity">
    <text evidence="2">Belongs to the anaerobic coproporphyrinogen-III oxidase family. HemW subfamily.</text>
</comment>
<comment type="subcellular location">
    <subcellularLocation>
        <location evidence="10">Cytoplasm</location>
    </subcellularLocation>
</comment>
<proteinExistence type="inferred from homology"/>
<dbReference type="EMBL" id="CR522870">
    <property type="protein sequence ID" value="CAG35445.1"/>
    <property type="molecule type" value="Genomic_DNA"/>
</dbReference>
<dbReference type="InterPro" id="IPR006638">
    <property type="entry name" value="Elp3/MiaA/NifB-like_rSAM"/>
</dbReference>
<dbReference type="GO" id="GO:0004109">
    <property type="term" value="F:coproporphyrinogen oxidase activity"/>
    <property type="evidence" value="ECO:0007669"/>
    <property type="project" value="InterPro"/>
</dbReference>
<keyword evidence="4 10" id="KW-0349">Heme</keyword>
<sequence length="387" mass="42743">MCQDHGYFTKKLMSSLYLHIPFCRSKCRYCAFNSYSGQGHLFVRYIAALKRELSFLFSEYGGRPLDTVFFGGGTPTVLGAAGLVEILDHCQQLWGWSKQAEISTEANPETVSAADLILLRRGGFNRISFGVQSLSDHDLLSLGRAHSAARAIQALEDARQAGFDNINLDLMSGLHGQSLQDWRRVLTEALTLKPDHLSVYQLTPEEGTPYYDDVMAGRALVPEDDLSLAMDALTWEMCRQAGLAQYEVSNYAQSGKKCRHNVNYWLNSDSLAAGAGAVSFNGGQRARRLEDPAEYCQCVEAGHSPIVESEELDREASFRETVIVGLRMIEGIEIQSLQDRYGIDLPAYYGVVLTGLLAAGLVELAGGFLRITDQGRPLSNQILEKLV</sequence>
<keyword evidence="6 10" id="KW-0479">Metal-binding</keyword>
<dbReference type="HOGENOM" id="CLU_027579_1_1_7"/>
<keyword evidence="11" id="KW-1133">Transmembrane helix</keyword>
<dbReference type="eggNOG" id="COG0635">
    <property type="taxonomic scope" value="Bacteria"/>
</dbReference>
<evidence type="ECO:0000313" key="14">
    <source>
        <dbReference type="Proteomes" id="UP000000602"/>
    </source>
</evidence>
<protein>
    <recommendedName>
        <fullName evidence="3 10">Heme chaperone HemW</fullName>
    </recommendedName>
</protein>
<comment type="cofactor">
    <cofactor evidence="1">
        <name>[4Fe-4S] cluster</name>
        <dbReference type="ChEBI" id="CHEBI:49883"/>
    </cofactor>
</comment>
<evidence type="ECO:0000256" key="2">
    <source>
        <dbReference type="ARBA" id="ARBA00006100"/>
    </source>
</evidence>
<dbReference type="PROSITE" id="PS51918">
    <property type="entry name" value="RADICAL_SAM"/>
    <property type="match status" value="1"/>
</dbReference>
<dbReference type="SMART" id="SM00729">
    <property type="entry name" value="Elp3"/>
    <property type="match status" value="1"/>
</dbReference>
<feature type="transmembrane region" description="Helical" evidence="11">
    <location>
        <begin position="347"/>
        <end position="369"/>
    </location>
</feature>
<dbReference type="OrthoDB" id="9808022at2"/>
<evidence type="ECO:0000256" key="7">
    <source>
        <dbReference type="ARBA" id="ARBA00023004"/>
    </source>
</evidence>
<dbReference type="Pfam" id="PF06969">
    <property type="entry name" value="HemN_C"/>
    <property type="match status" value="1"/>
</dbReference>
<comment type="function">
    <text evidence="10">Probably acts as a heme chaperone, transferring heme to an unknown acceptor. Binds one molecule of heme per monomer, possibly covalently. Binds 1 [4Fe-4S] cluster. The cluster is coordinated with 3 cysteines and an exchangeable S-adenosyl-L-methionine.</text>
</comment>
<dbReference type="InterPro" id="IPR058240">
    <property type="entry name" value="rSAM_sf"/>
</dbReference>
<keyword evidence="11" id="KW-0472">Membrane</keyword>
<dbReference type="InterPro" id="IPR007197">
    <property type="entry name" value="rSAM"/>
</dbReference>
<evidence type="ECO:0000256" key="3">
    <source>
        <dbReference type="ARBA" id="ARBA00017228"/>
    </source>
</evidence>
<dbReference type="InterPro" id="IPR013785">
    <property type="entry name" value="Aldolase_TIM"/>
</dbReference>
<evidence type="ECO:0000259" key="12">
    <source>
        <dbReference type="PROSITE" id="PS51918"/>
    </source>
</evidence>
<dbReference type="GO" id="GO:0006779">
    <property type="term" value="P:porphyrin-containing compound biosynthetic process"/>
    <property type="evidence" value="ECO:0007669"/>
    <property type="project" value="InterPro"/>
</dbReference>
<dbReference type="Gene3D" id="3.20.20.70">
    <property type="entry name" value="Aldolase class I"/>
    <property type="match status" value="1"/>
</dbReference>
<dbReference type="NCBIfam" id="TIGR00539">
    <property type="entry name" value="hemN_rel"/>
    <property type="match status" value="1"/>
</dbReference>
<gene>
    <name evidence="13" type="ordered locus">DP0716</name>
</gene>
<dbReference type="AlphaFoldDB" id="Q6AQC8"/>
<feature type="domain" description="Radical SAM core" evidence="12">
    <location>
        <begin position="8"/>
        <end position="244"/>
    </location>
</feature>
<evidence type="ECO:0000256" key="4">
    <source>
        <dbReference type="ARBA" id="ARBA00022617"/>
    </source>
</evidence>